<dbReference type="AlphaFoldDB" id="A0A1I5PA77"/>
<dbReference type="Pfam" id="PF03413">
    <property type="entry name" value="PepSY"/>
    <property type="match status" value="1"/>
</dbReference>
<dbReference type="STRING" id="1884432.SAMN05518683_10437"/>
<dbReference type="Proteomes" id="UP000198892">
    <property type="component" value="Unassembled WGS sequence"/>
</dbReference>
<name>A0A1I5PA77_9BACI</name>
<evidence type="ECO:0000256" key="1">
    <source>
        <dbReference type="SAM" id="MobiDB-lite"/>
    </source>
</evidence>
<evidence type="ECO:0000313" key="3">
    <source>
        <dbReference type="EMBL" id="SFP30873.1"/>
    </source>
</evidence>
<dbReference type="OrthoDB" id="2476750at2"/>
<dbReference type="EMBL" id="FOXD01000004">
    <property type="protein sequence ID" value="SFP30873.1"/>
    <property type="molecule type" value="Genomic_DNA"/>
</dbReference>
<proteinExistence type="predicted"/>
<protein>
    <submittedName>
        <fullName evidence="3">Peptidase propeptide and YPEB domain-containing protein</fullName>
    </submittedName>
</protein>
<dbReference type="InterPro" id="IPR025711">
    <property type="entry name" value="PepSY"/>
</dbReference>
<feature type="compositionally biased region" description="Low complexity" evidence="1">
    <location>
        <begin position="98"/>
        <end position="111"/>
    </location>
</feature>
<dbReference type="RefSeq" id="WP_093335613.1">
    <property type="nucleotide sequence ID" value="NZ_FOXD01000004.1"/>
</dbReference>
<dbReference type="Gene3D" id="3.10.450.40">
    <property type="match status" value="1"/>
</dbReference>
<sequence>MKYTISIALVTVFLVLAGWQGFRLWGGEERVSAEDVRQKVEEQYSGSITGIRREGNQYLVSLSKETGKYELEVSREDGNVLRMEQTQAAPSEDNTAGTSSQSQSPETQEAQETPEKPETSKKTPEPMTKEQAETIALERVSGTVDDIERESSESGSFFLVEIEREDEREATVQVNSITGEIMSVTWDD</sequence>
<organism evidence="3 4">
    <name type="scientific">Salibacterium halotolerans</name>
    <dbReference type="NCBI Taxonomy" id="1884432"/>
    <lineage>
        <taxon>Bacteria</taxon>
        <taxon>Bacillati</taxon>
        <taxon>Bacillota</taxon>
        <taxon>Bacilli</taxon>
        <taxon>Bacillales</taxon>
        <taxon>Bacillaceae</taxon>
    </lineage>
</organism>
<gene>
    <name evidence="3" type="ORF">SAMN05518683_10437</name>
</gene>
<keyword evidence="4" id="KW-1185">Reference proteome</keyword>
<feature type="compositionally biased region" description="Polar residues" evidence="1">
    <location>
        <begin position="84"/>
        <end position="97"/>
    </location>
</feature>
<evidence type="ECO:0000313" key="4">
    <source>
        <dbReference type="Proteomes" id="UP000198892"/>
    </source>
</evidence>
<reference evidence="4" key="1">
    <citation type="submission" date="2016-10" db="EMBL/GenBank/DDBJ databases">
        <authorList>
            <person name="Varghese N."/>
            <person name="Submissions S."/>
        </authorList>
    </citation>
    <scope>NUCLEOTIDE SEQUENCE [LARGE SCALE GENOMIC DNA]</scope>
    <source>
        <strain evidence="4">S7</strain>
    </source>
</reference>
<evidence type="ECO:0000259" key="2">
    <source>
        <dbReference type="Pfam" id="PF03413"/>
    </source>
</evidence>
<feature type="region of interest" description="Disordered" evidence="1">
    <location>
        <begin position="84"/>
        <end position="152"/>
    </location>
</feature>
<feature type="compositionally biased region" description="Basic and acidic residues" evidence="1">
    <location>
        <begin position="113"/>
        <end position="132"/>
    </location>
</feature>
<feature type="domain" description="PepSY" evidence="2">
    <location>
        <begin position="127"/>
        <end position="184"/>
    </location>
</feature>
<accession>A0A1I5PA77</accession>